<dbReference type="RefSeq" id="WP_136926818.1">
    <property type="nucleotide sequence ID" value="NZ_SSMQ01000001.1"/>
</dbReference>
<dbReference type="GO" id="GO:0032259">
    <property type="term" value="P:methylation"/>
    <property type="evidence" value="ECO:0007669"/>
    <property type="project" value="UniProtKB-KW"/>
</dbReference>
<evidence type="ECO:0000256" key="4">
    <source>
        <dbReference type="RuleBase" id="RU362030"/>
    </source>
</evidence>
<dbReference type="InterPro" id="IPR007213">
    <property type="entry name" value="Ppm1/Ppm2/Tcmp"/>
</dbReference>
<reference evidence="5 6" key="1">
    <citation type="submission" date="2019-04" db="EMBL/GenBank/DDBJ databases">
        <authorList>
            <person name="Li Y."/>
            <person name="Wang J."/>
        </authorList>
    </citation>
    <scope>NUCLEOTIDE SEQUENCE [LARGE SCALE GENOMIC DNA]</scope>
    <source>
        <strain evidence="5 6">DSM 14668</strain>
    </source>
</reference>
<gene>
    <name evidence="5" type="ORF">E8A74_00090</name>
</gene>
<dbReference type="EMBL" id="SSMQ01000001">
    <property type="protein sequence ID" value="TKD13002.1"/>
    <property type="molecule type" value="Genomic_DNA"/>
</dbReference>
<dbReference type="SUPFAM" id="SSF53335">
    <property type="entry name" value="S-adenosyl-L-methionine-dependent methyltransferases"/>
    <property type="match status" value="1"/>
</dbReference>
<keyword evidence="3 5" id="KW-0808">Transferase</keyword>
<evidence type="ECO:0000313" key="5">
    <source>
        <dbReference type="EMBL" id="TKD13002.1"/>
    </source>
</evidence>
<dbReference type="NCBIfam" id="TIGR00027">
    <property type="entry name" value="mthyl_TIGR00027"/>
    <property type="match status" value="1"/>
</dbReference>
<dbReference type="EC" id="2.1.1.-" evidence="4"/>
<keyword evidence="4" id="KW-0949">S-adenosyl-L-methionine</keyword>
<evidence type="ECO:0000256" key="1">
    <source>
        <dbReference type="ARBA" id="ARBA00008138"/>
    </source>
</evidence>
<dbReference type="GO" id="GO:0008168">
    <property type="term" value="F:methyltransferase activity"/>
    <property type="evidence" value="ECO:0007669"/>
    <property type="project" value="UniProtKB-UniRule"/>
</dbReference>
<dbReference type="OrthoDB" id="9806164at2"/>
<dbReference type="Proteomes" id="UP000309215">
    <property type="component" value="Unassembled WGS sequence"/>
</dbReference>
<dbReference type="PANTHER" id="PTHR43619">
    <property type="entry name" value="S-ADENOSYL-L-METHIONINE-DEPENDENT METHYLTRANSFERASE YKTD-RELATED"/>
    <property type="match status" value="1"/>
</dbReference>
<name>A0A4U1JJT1_9BACT</name>
<proteinExistence type="inferred from homology"/>
<dbReference type="PANTHER" id="PTHR43619:SF2">
    <property type="entry name" value="S-ADENOSYL-L-METHIONINE-DEPENDENT METHYLTRANSFERASES SUPERFAMILY PROTEIN"/>
    <property type="match status" value="1"/>
</dbReference>
<organism evidence="5 6">
    <name type="scientific">Polyangium fumosum</name>
    <dbReference type="NCBI Taxonomy" id="889272"/>
    <lineage>
        <taxon>Bacteria</taxon>
        <taxon>Pseudomonadati</taxon>
        <taxon>Myxococcota</taxon>
        <taxon>Polyangia</taxon>
        <taxon>Polyangiales</taxon>
        <taxon>Polyangiaceae</taxon>
        <taxon>Polyangium</taxon>
    </lineage>
</organism>
<comment type="similarity">
    <text evidence="1 4">Belongs to the UPF0677 family.</text>
</comment>
<dbReference type="Pfam" id="PF04072">
    <property type="entry name" value="LCM"/>
    <property type="match status" value="1"/>
</dbReference>
<dbReference type="InterPro" id="IPR029063">
    <property type="entry name" value="SAM-dependent_MTases_sf"/>
</dbReference>
<accession>A0A4U1JJT1</accession>
<comment type="function">
    <text evidence="4">Exhibits S-adenosyl-L-methionine-dependent methyltransferase activity.</text>
</comment>
<protein>
    <recommendedName>
        <fullName evidence="4">S-adenosyl-L-methionine-dependent methyltransferase</fullName>
        <ecNumber evidence="4">2.1.1.-</ecNumber>
    </recommendedName>
</protein>
<keyword evidence="2 4" id="KW-0489">Methyltransferase</keyword>
<sequence length="304" mass="33352">MSHERTSLTAKKIARFMVLIDAVPRFAGLLPADAATTAEAILRASGAVAQRHIDMMRAPWTQRFYEIAEAWTARGQLVWFGLRKRWMADAVEEAIAAGATQLLVVGAGFDPLAAIIARRHPEVTCVEIDAPATAAPKREGVRGAGFARTNLHLCAADLSERSLGEVLHETPWRSDAQSVVVAEGLLMYLDVKDVKAFFRAIHEHTGAGSRVAFSYVDGDDAGRPHLGTLDWLIRTSLRLAGERMRWGIRPERLRAFVEEAGFFVGEQVDGAALQKEVLAPLGLPEEPVAAYEYLAMVERAKARE</sequence>
<comment type="caution">
    <text evidence="5">The sequence shown here is derived from an EMBL/GenBank/DDBJ whole genome shotgun (WGS) entry which is preliminary data.</text>
</comment>
<keyword evidence="6" id="KW-1185">Reference proteome</keyword>
<evidence type="ECO:0000256" key="3">
    <source>
        <dbReference type="ARBA" id="ARBA00022679"/>
    </source>
</evidence>
<evidence type="ECO:0000313" key="6">
    <source>
        <dbReference type="Proteomes" id="UP000309215"/>
    </source>
</evidence>
<dbReference type="InterPro" id="IPR011610">
    <property type="entry name" value="SAM_mthyl_Trfase_ML2640-like"/>
</dbReference>
<evidence type="ECO:0000256" key="2">
    <source>
        <dbReference type="ARBA" id="ARBA00022603"/>
    </source>
</evidence>
<dbReference type="AlphaFoldDB" id="A0A4U1JJT1"/>
<dbReference type="Gene3D" id="3.40.50.150">
    <property type="entry name" value="Vaccinia Virus protein VP39"/>
    <property type="match status" value="1"/>
</dbReference>